<gene>
    <name evidence="1" type="ORF">JBKA6_0187</name>
</gene>
<dbReference type="Proteomes" id="UP000243197">
    <property type="component" value="Chromosome"/>
</dbReference>
<organism evidence="1 2">
    <name type="scientific">Ichthyobacterium seriolicida</name>
    <dbReference type="NCBI Taxonomy" id="242600"/>
    <lineage>
        <taxon>Bacteria</taxon>
        <taxon>Pseudomonadati</taxon>
        <taxon>Bacteroidota</taxon>
        <taxon>Flavobacteriia</taxon>
        <taxon>Flavobacteriales</taxon>
        <taxon>Ichthyobacteriaceae</taxon>
        <taxon>Ichthyobacterium</taxon>
    </lineage>
</organism>
<dbReference type="AlphaFoldDB" id="A0A1J1E9J3"/>
<protein>
    <submittedName>
        <fullName evidence="1">Uncharacterized protein</fullName>
    </submittedName>
</protein>
<dbReference type="OrthoDB" id="9814063at2"/>
<sequence length="407" mass="44317">MKKIFKNMLALLASGVIVFSCDKDPDDVTGLKGGEVEIKSVSFLKDKNKVEGKQELTELYKGLFIKKTPSDISKYSTAEETALSSKIEIKENDIYVNIPYNQVLKVKEVGNLNATVTLSKVPTDVTLVSSSTKIASTTFDIPIRIGACELSYDNLKDDGIITKNIRFSKKVGSKNVAFDYFVHFQYDKKQTKSTECNLFPTGTAQNAAITNLSFTRDYAISTTLKANNSYVCENASDGHAKCSSLSKTSTAVTPVRSETTKTGDSETNAIELHFNGGTLGAGFSATSFNDFIGNSFDIAILDHDYNATDNAAKTAKFTMPNFTFIADGAILPDGAFFSIEGVTGTDCGKAFSKRICPKDPSKPFKITNPMPGADNGIIFKVVAQDGTSQKFYKLIFKNKYTTNWTTG</sequence>
<evidence type="ECO:0000313" key="2">
    <source>
        <dbReference type="Proteomes" id="UP000243197"/>
    </source>
</evidence>
<name>A0A1J1E9J3_9FLAO</name>
<dbReference type="PROSITE" id="PS51257">
    <property type="entry name" value="PROKAR_LIPOPROTEIN"/>
    <property type="match status" value="1"/>
</dbReference>
<reference evidence="1 2" key="1">
    <citation type="submission" date="2014-03" db="EMBL/GenBank/DDBJ databases">
        <title>complete genome sequence of Flavobacteriaceae bacterium JBKA-6.</title>
        <authorList>
            <person name="Takano T."/>
            <person name="Nakamura Y."/>
            <person name="Takuma S."/>
            <person name="Yasuike M."/>
            <person name="Matsuyama T."/>
            <person name="Sakai T."/>
            <person name="Fujiwara A."/>
            <person name="Kimoto K."/>
            <person name="Fukuda Y."/>
            <person name="Kondo H."/>
            <person name="Hirono I."/>
            <person name="Nakayasu C."/>
        </authorList>
    </citation>
    <scope>NUCLEOTIDE SEQUENCE [LARGE SCALE GENOMIC DNA]</scope>
    <source>
        <strain evidence="1 2">JBKA-6</strain>
    </source>
</reference>
<dbReference type="EMBL" id="AP014564">
    <property type="protein sequence ID" value="BAV94200.1"/>
    <property type="molecule type" value="Genomic_DNA"/>
</dbReference>
<dbReference type="RefSeq" id="WP_096684913.1">
    <property type="nucleotide sequence ID" value="NZ_AP014564.1"/>
</dbReference>
<evidence type="ECO:0000313" key="1">
    <source>
        <dbReference type="EMBL" id="BAV94200.1"/>
    </source>
</evidence>
<accession>A0A1J1E9J3</accession>
<keyword evidence="2" id="KW-1185">Reference proteome</keyword>
<proteinExistence type="predicted"/>
<dbReference type="KEGG" id="ise:JBKA6_0187"/>